<name>A0A7W2JH09_9PSED</name>
<dbReference type="GO" id="GO:0003697">
    <property type="term" value="F:single-stranded DNA binding"/>
    <property type="evidence" value="ECO:0007669"/>
    <property type="project" value="InterPro"/>
</dbReference>
<reference evidence="5 6" key="1">
    <citation type="submission" date="2020-07" db="EMBL/GenBank/DDBJ databases">
        <title>Diversity of carbapenemase encoding genes among Pseudomonas putida group clinical isolates in a tertiary Brazilian hospital.</title>
        <authorList>
            <person name="Alberto-Lei F."/>
            <person name="Nodari C.S."/>
            <person name="Streling A.P."/>
            <person name="Paulino J.T."/>
            <person name="Bessa-Neto F.O."/>
            <person name="Cayo R."/>
            <person name="Gales A.C."/>
        </authorList>
    </citation>
    <scope>NUCLEOTIDE SEQUENCE [LARGE SCALE GENOMIC DNA]</scope>
    <source>
        <strain evidence="4 5">12815</strain>
        <strain evidence="3 6">14535</strain>
    </source>
</reference>
<accession>A0A7W2JH09</accession>
<evidence type="ECO:0000313" key="6">
    <source>
        <dbReference type="Proteomes" id="UP000556620"/>
    </source>
</evidence>
<proteinExistence type="predicted"/>
<dbReference type="InterPro" id="IPR017113">
    <property type="entry name" value="Antirestriction_ArdC"/>
</dbReference>
<organism evidence="3 6">
    <name type="scientific">Pseudomonas juntendi</name>
    <dbReference type="NCBI Taxonomy" id="2666183"/>
    <lineage>
        <taxon>Bacteria</taxon>
        <taxon>Pseudomonadati</taxon>
        <taxon>Pseudomonadota</taxon>
        <taxon>Gammaproteobacteria</taxon>
        <taxon>Pseudomonadales</taxon>
        <taxon>Pseudomonadaceae</taxon>
        <taxon>Pseudomonas</taxon>
    </lineage>
</organism>
<dbReference type="AlphaFoldDB" id="A0A7W2JH09"/>
<gene>
    <name evidence="3" type="ORF">H4C44_06470</name>
    <name evidence="4" type="ORF">H4C80_06285</name>
</gene>
<evidence type="ECO:0000313" key="5">
    <source>
        <dbReference type="Proteomes" id="UP000545074"/>
    </source>
</evidence>
<dbReference type="PIRSF" id="PIRSF037112">
    <property type="entry name" value="Antirestriction_ArdC"/>
    <property type="match status" value="1"/>
</dbReference>
<protein>
    <submittedName>
        <fullName evidence="3">DUF1738 domain-containing protein</fullName>
    </submittedName>
</protein>
<sequence length="312" mass="34994">MSDIYLDVTNKIVNALNQGVIPWIKPWTTSGSSVDAPFPINAITRRPYAGINIPLLWAEARLRGYRQDRWLTYNQARKAGGHVRKGEQSTLAVLYKPMSKEAHDEDGQVVRDEQGNVKMVQFALLRTHCLFNIEQTEGLPNDEQYHDEGKDPMAFIDHAPAERLLAASGARIEHRYGDDAFYLPIRDLIQLPTKAQFVDVGSYYATALHELTHWSGHHARLNREGITGGHAFGSAAYAFEELVAEMGAAFLCALTGTQGELRHEEYLASWLKILKEDKRAIFRASGLAREASEYLLALQLDQASETTERLTA</sequence>
<evidence type="ECO:0000313" key="3">
    <source>
        <dbReference type="EMBL" id="MBA6058815.1"/>
    </source>
</evidence>
<dbReference type="Pfam" id="PF08401">
    <property type="entry name" value="ArdcN"/>
    <property type="match status" value="1"/>
</dbReference>
<evidence type="ECO:0000259" key="2">
    <source>
        <dbReference type="Pfam" id="PF18818"/>
    </source>
</evidence>
<dbReference type="RefSeq" id="WP_016488101.1">
    <property type="nucleotide sequence ID" value="NZ_JACGCU010000008.1"/>
</dbReference>
<dbReference type="InterPro" id="IPR013610">
    <property type="entry name" value="ArdC_N"/>
</dbReference>
<dbReference type="Pfam" id="PF18818">
    <property type="entry name" value="MPTase-PolyVal"/>
    <property type="match status" value="1"/>
</dbReference>
<dbReference type="Proteomes" id="UP000545074">
    <property type="component" value="Unassembled WGS sequence"/>
</dbReference>
<dbReference type="GeneID" id="83679319"/>
<evidence type="ECO:0000313" key="4">
    <source>
        <dbReference type="EMBL" id="MBA6096749.1"/>
    </source>
</evidence>
<evidence type="ECO:0000259" key="1">
    <source>
        <dbReference type="Pfam" id="PF08401"/>
    </source>
</evidence>
<feature type="domain" description="N-terminal" evidence="1">
    <location>
        <begin position="3"/>
        <end position="127"/>
    </location>
</feature>
<dbReference type="Proteomes" id="UP000556620">
    <property type="component" value="Unassembled WGS sequence"/>
</dbReference>
<feature type="domain" description="Polyvalent protein metallopeptidase" evidence="2">
    <location>
        <begin position="161"/>
        <end position="285"/>
    </location>
</feature>
<dbReference type="EMBL" id="JACGCX010000002">
    <property type="protein sequence ID" value="MBA6096749.1"/>
    <property type="molecule type" value="Genomic_DNA"/>
</dbReference>
<dbReference type="InterPro" id="IPR041459">
    <property type="entry name" value="MPTase-PolyVal"/>
</dbReference>
<comment type="caution">
    <text evidence="3">The sequence shown here is derived from an EMBL/GenBank/DDBJ whole genome shotgun (WGS) entry which is preliminary data.</text>
</comment>
<dbReference type="EMBL" id="JACGCU010000008">
    <property type="protein sequence ID" value="MBA6058815.1"/>
    <property type="molecule type" value="Genomic_DNA"/>
</dbReference>